<organism evidence="1 2">
    <name type="scientific">Mycobacteroides abscessus MAB_030201_1075</name>
    <dbReference type="NCBI Taxonomy" id="1335410"/>
    <lineage>
        <taxon>Bacteria</taxon>
        <taxon>Bacillati</taxon>
        <taxon>Actinomycetota</taxon>
        <taxon>Actinomycetes</taxon>
        <taxon>Mycobacteriales</taxon>
        <taxon>Mycobacteriaceae</taxon>
        <taxon>Mycobacteroides</taxon>
        <taxon>Mycobacteroides abscessus</taxon>
    </lineage>
</organism>
<accession>A0A829PT46</accession>
<comment type="caution">
    <text evidence="1">The sequence shown here is derived from an EMBL/GenBank/DDBJ whole genome shotgun (WGS) entry which is preliminary data.</text>
</comment>
<evidence type="ECO:0000313" key="2">
    <source>
        <dbReference type="Proteomes" id="UP000019854"/>
    </source>
</evidence>
<dbReference type="EMBL" id="JAOX01000001">
    <property type="protein sequence ID" value="ETZ90424.1"/>
    <property type="molecule type" value="Genomic_DNA"/>
</dbReference>
<name>A0A829PT46_9MYCO</name>
<proteinExistence type="predicted"/>
<dbReference type="AlphaFoldDB" id="A0A829PT46"/>
<dbReference type="Proteomes" id="UP000019854">
    <property type="component" value="Unassembled WGS sequence"/>
</dbReference>
<protein>
    <submittedName>
        <fullName evidence="1">Uncharacterized protein</fullName>
    </submittedName>
</protein>
<reference evidence="1 2" key="1">
    <citation type="submission" date="2014-01" db="EMBL/GenBank/DDBJ databases">
        <authorList>
            <person name="Zelazny A."/>
            <person name="Olivier K."/>
            <person name="Sampaio E.P."/>
            <person name="Holland S.M."/>
            <person name="Tallon L.J."/>
            <person name="Sadzewicz L.K."/>
            <person name="Sengamalay N."/>
            <person name="Fraser C.M."/>
            <person name="Hine E."/>
            <person name="Shefchek K.A."/>
            <person name="Das S.P."/>
            <person name="Shallom S.J."/>
            <person name="Agrawal S."/>
            <person name="Tettelin H."/>
        </authorList>
    </citation>
    <scope>NUCLEOTIDE SEQUENCE [LARGE SCALE GENOMIC DNA]</scope>
    <source>
        <strain evidence="1 2">MAB_030201_1075</strain>
    </source>
</reference>
<sequence>MAWLQAVPTGPVIAAALEPAAMNESPIATSCAPAAGSADAIGGTAAVAATTAARPIIVESVLSARMYSLFYPPAGRWPRSMVLNGISPFAHVDVTGSGES</sequence>
<gene>
    <name evidence="1" type="ORF">L829_4008</name>
</gene>
<evidence type="ECO:0000313" key="1">
    <source>
        <dbReference type="EMBL" id="ETZ90424.1"/>
    </source>
</evidence>